<proteinExistence type="predicted"/>
<dbReference type="EMBL" id="CAUYUJ010016226">
    <property type="protein sequence ID" value="CAK0863100.1"/>
    <property type="molecule type" value="Genomic_DNA"/>
</dbReference>
<sequence length="144" mass="15340">DAHAVQSSTMAAIRSAVKARADASRVAALAAKAELLQKRALAVQAKEEDAFLGLIEPVERATRAQIEEGDAAPTAAVVPAAHGARGAPLPRAVLLVSRQRGPARRGLPGRGRAKRRLPPRREFLHDHRGGSGSIPSSRFRPRKK</sequence>
<evidence type="ECO:0000313" key="2">
    <source>
        <dbReference type="EMBL" id="CAK0863100.1"/>
    </source>
</evidence>
<dbReference type="Proteomes" id="UP001189429">
    <property type="component" value="Unassembled WGS sequence"/>
</dbReference>
<organism evidence="2 3">
    <name type="scientific">Prorocentrum cordatum</name>
    <dbReference type="NCBI Taxonomy" id="2364126"/>
    <lineage>
        <taxon>Eukaryota</taxon>
        <taxon>Sar</taxon>
        <taxon>Alveolata</taxon>
        <taxon>Dinophyceae</taxon>
        <taxon>Prorocentrales</taxon>
        <taxon>Prorocentraceae</taxon>
        <taxon>Prorocentrum</taxon>
    </lineage>
</organism>
<name>A0ABN9USS0_9DINO</name>
<feature type="region of interest" description="Disordered" evidence="1">
    <location>
        <begin position="98"/>
        <end position="144"/>
    </location>
</feature>
<feature type="compositionally biased region" description="Basic and acidic residues" evidence="1">
    <location>
        <begin position="119"/>
        <end position="129"/>
    </location>
</feature>
<comment type="caution">
    <text evidence="2">The sequence shown here is derived from an EMBL/GenBank/DDBJ whole genome shotgun (WGS) entry which is preliminary data.</text>
</comment>
<evidence type="ECO:0000256" key="1">
    <source>
        <dbReference type="SAM" id="MobiDB-lite"/>
    </source>
</evidence>
<evidence type="ECO:0000313" key="3">
    <source>
        <dbReference type="Proteomes" id="UP001189429"/>
    </source>
</evidence>
<accession>A0ABN9USS0</accession>
<keyword evidence="3" id="KW-1185">Reference proteome</keyword>
<gene>
    <name evidence="2" type="ORF">PCOR1329_LOCUS51332</name>
</gene>
<protein>
    <submittedName>
        <fullName evidence="2">Uncharacterized protein</fullName>
    </submittedName>
</protein>
<feature type="non-terminal residue" evidence="2">
    <location>
        <position position="1"/>
    </location>
</feature>
<reference evidence="2" key="1">
    <citation type="submission" date="2023-10" db="EMBL/GenBank/DDBJ databases">
        <authorList>
            <person name="Chen Y."/>
            <person name="Shah S."/>
            <person name="Dougan E. K."/>
            <person name="Thang M."/>
            <person name="Chan C."/>
        </authorList>
    </citation>
    <scope>NUCLEOTIDE SEQUENCE [LARGE SCALE GENOMIC DNA]</scope>
</reference>